<feature type="DNA-binding region" description="H-T-H motif" evidence="2">
    <location>
        <begin position="36"/>
        <end position="55"/>
    </location>
</feature>
<dbReference type="Pfam" id="PF00440">
    <property type="entry name" value="TetR_N"/>
    <property type="match status" value="1"/>
</dbReference>
<keyword evidence="5" id="KW-1185">Reference proteome</keyword>
<dbReference type="PANTHER" id="PTHR30055">
    <property type="entry name" value="HTH-TYPE TRANSCRIPTIONAL REGULATOR RUTR"/>
    <property type="match status" value="1"/>
</dbReference>
<dbReference type="Proteomes" id="UP001139157">
    <property type="component" value="Unassembled WGS sequence"/>
</dbReference>
<organism evidence="4 5">
    <name type="scientific">Nocardia pulmonis</name>
    <dbReference type="NCBI Taxonomy" id="2951408"/>
    <lineage>
        <taxon>Bacteria</taxon>
        <taxon>Bacillati</taxon>
        <taxon>Actinomycetota</taxon>
        <taxon>Actinomycetes</taxon>
        <taxon>Mycobacteriales</taxon>
        <taxon>Nocardiaceae</taxon>
        <taxon>Nocardia</taxon>
    </lineage>
</organism>
<gene>
    <name evidence="4" type="ORF">NDR86_30250</name>
</gene>
<name>A0A9X2J164_9NOCA</name>
<dbReference type="GO" id="GO:0000976">
    <property type="term" value="F:transcription cis-regulatory region binding"/>
    <property type="evidence" value="ECO:0007669"/>
    <property type="project" value="TreeGrafter"/>
</dbReference>
<dbReference type="GO" id="GO:0003700">
    <property type="term" value="F:DNA-binding transcription factor activity"/>
    <property type="evidence" value="ECO:0007669"/>
    <property type="project" value="TreeGrafter"/>
</dbReference>
<dbReference type="SUPFAM" id="SSF46689">
    <property type="entry name" value="Homeodomain-like"/>
    <property type="match status" value="1"/>
</dbReference>
<keyword evidence="1 2" id="KW-0238">DNA-binding</keyword>
<evidence type="ECO:0000256" key="1">
    <source>
        <dbReference type="ARBA" id="ARBA00023125"/>
    </source>
</evidence>
<accession>A0A9X2J164</accession>
<evidence type="ECO:0000313" key="4">
    <source>
        <dbReference type="EMBL" id="MCM6777775.1"/>
    </source>
</evidence>
<evidence type="ECO:0000259" key="3">
    <source>
        <dbReference type="PROSITE" id="PS50977"/>
    </source>
</evidence>
<dbReference type="Gene3D" id="1.10.357.10">
    <property type="entry name" value="Tetracycline Repressor, domain 2"/>
    <property type="match status" value="1"/>
</dbReference>
<comment type="caution">
    <text evidence="4">The sequence shown here is derived from an EMBL/GenBank/DDBJ whole genome shotgun (WGS) entry which is preliminary data.</text>
</comment>
<feature type="domain" description="HTH tetR-type" evidence="3">
    <location>
        <begin position="13"/>
        <end position="73"/>
    </location>
</feature>
<dbReference type="PANTHER" id="PTHR30055:SF220">
    <property type="entry name" value="TETR-FAMILY REGULATORY PROTEIN"/>
    <property type="match status" value="1"/>
</dbReference>
<reference evidence="4" key="1">
    <citation type="submission" date="2022-06" db="EMBL/GenBank/DDBJ databases">
        <title>Novel species in genus nocardia.</title>
        <authorList>
            <person name="Li F."/>
        </authorList>
    </citation>
    <scope>NUCLEOTIDE SEQUENCE</scope>
    <source>
        <strain evidence="4">CDC141</strain>
    </source>
</reference>
<dbReference type="InterPro" id="IPR001647">
    <property type="entry name" value="HTH_TetR"/>
</dbReference>
<protein>
    <submittedName>
        <fullName evidence="4">TetR family transcriptional regulator</fullName>
    </submittedName>
</protein>
<evidence type="ECO:0000256" key="2">
    <source>
        <dbReference type="PROSITE-ProRule" id="PRU00335"/>
    </source>
</evidence>
<dbReference type="EMBL" id="JAMRXG010000017">
    <property type="protein sequence ID" value="MCM6777775.1"/>
    <property type="molecule type" value="Genomic_DNA"/>
</dbReference>
<dbReference type="AlphaFoldDB" id="A0A9X2J164"/>
<dbReference type="InterPro" id="IPR009057">
    <property type="entry name" value="Homeodomain-like_sf"/>
</dbReference>
<evidence type="ECO:0000313" key="5">
    <source>
        <dbReference type="Proteomes" id="UP001139157"/>
    </source>
</evidence>
<dbReference type="InterPro" id="IPR050109">
    <property type="entry name" value="HTH-type_TetR-like_transc_reg"/>
</dbReference>
<proteinExistence type="predicted"/>
<sequence>MTAQPTRRRMSGAQRREQLLDLARDIVASEGFAAVTIDRVARSAQVTRTVVYQQFTDLPGLITALLDRESAIAFAGLRSVDRPDTDPADIATDPVDIGRGILAYLHAAPASWRIILRPPDGAPPELRERIEIGRAYARRVGARHLSRLAGVTVDPDGPTERILLAAMEELARLHLDDPDRHPDDLVLHYLHALVTWAVQTERAAPARAQTD</sequence>
<dbReference type="PROSITE" id="PS50977">
    <property type="entry name" value="HTH_TETR_2"/>
    <property type="match status" value="1"/>
</dbReference>